<organism evidence="8 9">
    <name type="scientific">Mytilus edulis</name>
    <name type="common">Blue mussel</name>
    <dbReference type="NCBI Taxonomy" id="6550"/>
    <lineage>
        <taxon>Eukaryota</taxon>
        <taxon>Metazoa</taxon>
        <taxon>Spiralia</taxon>
        <taxon>Lophotrochozoa</taxon>
        <taxon>Mollusca</taxon>
        <taxon>Bivalvia</taxon>
        <taxon>Autobranchia</taxon>
        <taxon>Pteriomorphia</taxon>
        <taxon>Mytilida</taxon>
        <taxon>Mytiloidea</taxon>
        <taxon>Mytilidae</taxon>
        <taxon>Mytilinae</taxon>
        <taxon>Mytilus</taxon>
    </lineage>
</organism>
<feature type="compositionally biased region" description="Basic and acidic residues" evidence="5">
    <location>
        <begin position="104"/>
        <end position="114"/>
    </location>
</feature>
<name>A0A8S3TBA0_MYTED</name>
<keyword evidence="2" id="KW-0964">Secreted</keyword>
<proteinExistence type="predicted"/>
<comment type="subcellular location">
    <subcellularLocation>
        <location evidence="1">Secreted</location>
    </subcellularLocation>
</comment>
<dbReference type="PRINTS" id="PR00007">
    <property type="entry name" value="COMPLEMNTC1Q"/>
</dbReference>
<protein>
    <recommendedName>
        <fullName evidence="7">C1q domain-containing protein</fullName>
    </recommendedName>
</protein>
<evidence type="ECO:0000256" key="1">
    <source>
        <dbReference type="ARBA" id="ARBA00004613"/>
    </source>
</evidence>
<dbReference type="InterPro" id="IPR008160">
    <property type="entry name" value="Collagen"/>
</dbReference>
<comment type="caution">
    <text evidence="8">The sequence shown here is derived from an EMBL/GenBank/DDBJ whole genome shotgun (WGS) entry which is preliminary data.</text>
</comment>
<evidence type="ECO:0000313" key="9">
    <source>
        <dbReference type="Proteomes" id="UP000683360"/>
    </source>
</evidence>
<sequence>MAEHKLISYLFLSLIINSIYSKSNQISNSHDPYCKHCCQGQPGLQGTPGTPGINGIHGTNGLPGQKGLKGDDGRLGPQGPPGRTGPQGPTGARGIRGKKGHKGHPGDKGVHGEKGEIGLMGHVGHKGHKGDPAKSPAKVAFSVCRTSPLGPVMEDTTIIFDNIFTNIAESFDTYSSHFICKVNGTYLFSVHLLSNNINDAYAWLMVNGKHKVPIHGDHRSGYGTGSNTIILSLFEEDHVWIQLIKNSSLLNDFSTFSGYLLFEH</sequence>
<evidence type="ECO:0000256" key="4">
    <source>
        <dbReference type="ARBA" id="ARBA00023119"/>
    </source>
</evidence>
<dbReference type="SUPFAM" id="SSF49842">
    <property type="entry name" value="TNF-like"/>
    <property type="match status" value="1"/>
</dbReference>
<feature type="domain" description="C1q" evidence="7">
    <location>
        <begin position="134"/>
        <end position="264"/>
    </location>
</feature>
<dbReference type="InterPro" id="IPR050392">
    <property type="entry name" value="Collagen/C1q_domain"/>
</dbReference>
<dbReference type="OrthoDB" id="6144194at2759"/>
<dbReference type="PANTHER" id="PTHR15427">
    <property type="entry name" value="EMILIN ELASTIN MICROFIBRIL INTERFACE-LOCATED PROTEIN ELASTIN MICROFIBRIL INTERFACER"/>
    <property type="match status" value="1"/>
</dbReference>
<dbReference type="Pfam" id="PF00386">
    <property type="entry name" value="C1q"/>
    <property type="match status" value="1"/>
</dbReference>
<dbReference type="EMBL" id="CAJPWZ010001980">
    <property type="protein sequence ID" value="CAG2227881.1"/>
    <property type="molecule type" value="Genomic_DNA"/>
</dbReference>
<feature type="signal peptide" evidence="6">
    <location>
        <begin position="1"/>
        <end position="21"/>
    </location>
</feature>
<evidence type="ECO:0000256" key="3">
    <source>
        <dbReference type="ARBA" id="ARBA00022729"/>
    </source>
</evidence>
<dbReference type="PROSITE" id="PS50871">
    <property type="entry name" value="C1Q"/>
    <property type="match status" value="1"/>
</dbReference>
<dbReference type="PANTHER" id="PTHR15427:SF52">
    <property type="entry name" value="C1Q DOMAIN-CONTAINING PROTEIN"/>
    <property type="match status" value="1"/>
</dbReference>
<dbReference type="Proteomes" id="UP000683360">
    <property type="component" value="Unassembled WGS sequence"/>
</dbReference>
<feature type="region of interest" description="Disordered" evidence="5">
    <location>
        <begin position="45"/>
        <end position="114"/>
    </location>
</feature>
<evidence type="ECO:0000313" key="8">
    <source>
        <dbReference type="EMBL" id="CAG2227881.1"/>
    </source>
</evidence>
<dbReference type="SMART" id="SM00110">
    <property type="entry name" value="C1Q"/>
    <property type="match status" value="1"/>
</dbReference>
<keyword evidence="4" id="KW-0176">Collagen</keyword>
<keyword evidence="9" id="KW-1185">Reference proteome</keyword>
<dbReference type="AlphaFoldDB" id="A0A8S3TBA0"/>
<dbReference type="Pfam" id="PF01391">
    <property type="entry name" value="Collagen"/>
    <property type="match status" value="1"/>
</dbReference>
<feature type="chain" id="PRO_5035907206" description="C1q domain-containing protein" evidence="6">
    <location>
        <begin position="22"/>
        <end position="264"/>
    </location>
</feature>
<dbReference type="Gene3D" id="2.60.120.40">
    <property type="match status" value="1"/>
</dbReference>
<feature type="compositionally biased region" description="Low complexity" evidence="5">
    <location>
        <begin position="84"/>
        <end position="93"/>
    </location>
</feature>
<evidence type="ECO:0000256" key="5">
    <source>
        <dbReference type="SAM" id="MobiDB-lite"/>
    </source>
</evidence>
<evidence type="ECO:0000256" key="2">
    <source>
        <dbReference type="ARBA" id="ARBA00022525"/>
    </source>
</evidence>
<evidence type="ECO:0000256" key="6">
    <source>
        <dbReference type="SAM" id="SignalP"/>
    </source>
</evidence>
<evidence type="ECO:0000259" key="7">
    <source>
        <dbReference type="PROSITE" id="PS50871"/>
    </source>
</evidence>
<reference evidence="8" key="1">
    <citation type="submission" date="2021-03" db="EMBL/GenBank/DDBJ databases">
        <authorList>
            <person name="Bekaert M."/>
        </authorList>
    </citation>
    <scope>NUCLEOTIDE SEQUENCE</scope>
</reference>
<accession>A0A8S3TBA0</accession>
<dbReference type="GO" id="GO:0005576">
    <property type="term" value="C:extracellular region"/>
    <property type="evidence" value="ECO:0007669"/>
    <property type="project" value="UniProtKB-SubCell"/>
</dbReference>
<dbReference type="InterPro" id="IPR001073">
    <property type="entry name" value="C1q_dom"/>
</dbReference>
<dbReference type="InterPro" id="IPR008983">
    <property type="entry name" value="Tumour_necrosis_fac-like_dom"/>
</dbReference>
<gene>
    <name evidence="8" type="ORF">MEDL_40877</name>
</gene>
<keyword evidence="3 6" id="KW-0732">Signal</keyword>